<gene>
    <name evidence="1" type="ORF">FRX31_010666</name>
</gene>
<proteinExistence type="predicted"/>
<evidence type="ECO:0000313" key="1">
    <source>
        <dbReference type="EMBL" id="KAF5199745.1"/>
    </source>
</evidence>
<protein>
    <submittedName>
        <fullName evidence="1">Disease resistance protein (CC-NBS-LRR class) family</fullName>
    </submittedName>
</protein>
<dbReference type="OrthoDB" id="1917524at2759"/>
<dbReference type="Gene3D" id="3.80.10.10">
    <property type="entry name" value="Ribonuclease Inhibitor"/>
    <property type="match status" value="1"/>
</dbReference>
<dbReference type="Proteomes" id="UP000554482">
    <property type="component" value="Unassembled WGS sequence"/>
</dbReference>
<dbReference type="AlphaFoldDB" id="A0A7J6WTE9"/>
<sequence>MPTLEKLQHLLFLQLWDSYKGRQMVCSTKGFPKLQHLKISVFNQLEEWVVEEGAMPCLLTCEITCSNLKMGQGRRRRLGYNQTNSFFHSKIVSLRDEEEEEKGEESN</sequence>
<evidence type="ECO:0000313" key="2">
    <source>
        <dbReference type="Proteomes" id="UP000554482"/>
    </source>
</evidence>
<reference evidence="1 2" key="1">
    <citation type="submission" date="2020-06" db="EMBL/GenBank/DDBJ databases">
        <title>Transcriptomic and genomic resources for Thalictrum thalictroides and T. hernandezii: Facilitating candidate gene discovery in an emerging model plant lineage.</title>
        <authorList>
            <person name="Arias T."/>
            <person name="Riano-Pachon D.M."/>
            <person name="Di Stilio V.S."/>
        </authorList>
    </citation>
    <scope>NUCLEOTIDE SEQUENCE [LARGE SCALE GENOMIC DNA]</scope>
    <source>
        <strain evidence="2">cv. WT478/WT964</strain>
        <tissue evidence="1">Leaves</tissue>
    </source>
</reference>
<dbReference type="EMBL" id="JABWDY010011481">
    <property type="protein sequence ID" value="KAF5199745.1"/>
    <property type="molecule type" value="Genomic_DNA"/>
</dbReference>
<accession>A0A7J6WTE9</accession>
<dbReference type="InterPro" id="IPR032675">
    <property type="entry name" value="LRR_dom_sf"/>
</dbReference>
<keyword evidence="2" id="KW-1185">Reference proteome</keyword>
<name>A0A7J6WTE9_THATH</name>
<comment type="caution">
    <text evidence="1">The sequence shown here is derived from an EMBL/GenBank/DDBJ whole genome shotgun (WGS) entry which is preliminary data.</text>
</comment>
<organism evidence="1 2">
    <name type="scientific">Thalictrum thalictroides</name>
    <name type="common">Rue-anemone</name>
    <name type="synonym">Anemone thalictroides</name>
    <dbReference type="NCBI Taxonomy" id="46969"/>
    <lineage>
        <taxon>Eukaryota</taxon>
        <taxon>Viridiplantae</taxon>
        <taxon>Streptophyta</taxon>
        <taxon>Embryophyta</taxon>
        <taxon>Tracheophyta</taxon>
        <taxon>Spermatophyta</taxon>
        <taxon>Magnoliopsida</taxon>
        <taxon>Ranunculales</taxon>
        <taxon>Ranunculaceae</taxon>
        <taxon>Thalictroideae</taxon>
        <taxon>Thalictrum</taxon>
    </lineage>
</organism>